<proteinExistence type="predicted"/>
<evidence type="ECO:0000313" key="2">
    <source>
        <dbReference type="EMBL" id="KIW50636.1"/>
    </source>
</evidence>
<dbReference type="EMBL" id="KN847322">
    <property type="protein sequence ID" value="KIW50636.1"/>
    <property type="molecule type" value="Genomic_DNA"/>
</dbReference>
<feature type="coiled-coil region" evidence="1">
    <location>
        <begin position="36"/>
        <end position="91"/>
    </location>
</feature>
<protein>
    <submittedName>
        <fullName evidence="2">Uncharacterized protein</fullName>
    </submittedName>
</protein>
<sequence>MSTSNPSGRQYQLGTMDKEALRAKSHVTVTAHNLVKMEQEEKIRRLREAERKLKGALESKGKSIKLLLELLDSYQLRAEDDLKELRQLRRKEGGFKRLWLEEMSKSQDDTSRSNGVNRKALGLRGQLAGFRRELEVARAELLSANRTTTKIRTELSATKCHLSTIDDEMMDLKLANVREAGPLKDLVCENARLADELQVATTQRDTLRQSSTRRMDETHILERRNDLHINLLGRFTEALVSSYEEKQKLQSRGALLLQDINRLNQDKFTGIAHLNQLQSQNDDLRSEKTKLRSELAESRQALKTESEKHKEAKDTVLETSKQHENLSRDFDILVGNVEATLDDFARHGLRLSNTMVLHPQARDKWPLPWLDWNNSAVSANRAPILEQGELRAIHFRILVQLHKPLVTLSLLLSVWRALETETFELPADMLLLSLCTLEEVMSRAPPASVTTLVSNLLTRKFLTLCQTPKPNDLPGEKTG</sequence>
<dbReference type="RefSeq" id="XP_013311220.1">
    <property type="nucleotide sequence ID" value="XM_013455766.1"/>
</dbReference>
<dbReference type="HOGENOM" id="CLU_569907_0_0_1"/>
<keyword evidence="1" id="KW-0175">Coiled coil</keyword>
<dbReference type="Proteomes" id="UP000054342">
    <property type="component" value="Unassembled WGS sequence"/>
</dbReference>
<organism evidence="2 3">
    <name type="scientific">Exophiala xenobiotica</name>
    <dbReference type="NCBI Taxonomy" id="348802"/>
    <lineage>
        <taxon>Eukaryota</taxon>
        <taxon>Fungi</taxon>
        <taxon>Dikarya</taxon>
        <taxon>Ascomycota</taxon>
        <taxon>Pezizomycotina</taxon>
        <taxon>Eurotiomycetes</taxon>
        <taxon>Chaetothyriomycetidae</taxon>
        <taxon>Chaetothyriales</taxon>
        <taxon>Herpotrichiellaceae</taxon>
        <taxon>Exophiala</taxon>
    </lineage>
</organism>
<accession>A0A0D2BEK1</accession>
<gene>
    <name evidence="2" type="ORF">PV05_09427</name>
</gene>
<dbReference type="GeneID" id="25331335"/>
<keyword evidence="3" id="KW-1185">Reference proteome</keyword>
<evidence type="ECO:0000313" key="3">
    <source>
        <dbReference type="Proteomes" id="UP000054342"/>
    </source>
</evidence>
<evidence type="ECO:0000256" key="1">
    <source>
        <dbReference type="SAM" id="Coils"/>
    </source>
</evidence>
<feature type="coiled-coil region" evidence="1">
    <location>
        <begin position="274"/>
        <end position="315"/>
    </location>
</feature>
<dbReference type="AlphaFoldDB" id="A0A0D2BEK1"/>
<name>A0A0D2BEK1_9EURO</name>
<reference evidence="2 3" key="1">
    <citation type="submission" date="2015-01" db="EMBL/GenBank/DDBJ databases">
        <title>The Genome Sequence of Exophiala xenobiotica CBS118157.</title>
        <authorList>
            <consortium name="The Broad Institute Genomics Platform"/>
            <person name="Cuomo C."/>
            <person name="de Hoog S."/>
            <person name="Gorbushina A."/>
            <person name="Stielow B."/>
            <person name="Teixiera M."/>
            <person name="Abouelleil A."/>
            <person name="Chapman S.B."/>
            <person name="Priest M."/>
            <person name="Young S.K."/>
            <person name="Wortman J."/>
            <person name="Nusbaum C."/>
            <person name="Birren B."/>
        </authorList>
    </citation>
    <scope>NUCLEOTIDE SEQUENCE [LARGE SCALE GENOMIC DNA]</scope>
    <source>
        <strain evidence="2 3">CBS 118157</strain>
    </source>
</reference>